<accession>A0AAE0Z9T7</accession>
<feature type="region of interest" description="Disordered" evidence="6">
    <location>
        <begin position="673"/>
        <end position="692"/>
    </location>
</feature>
<feature type="compositionally biased region" description="Basic residues" evidence="6">
    <location>
        <begin position="1033"/>
        <end position="1048"/>
    </location>
</feature>
<feature type="compositionally biased region" description="Basic residues" evidence="6">
    <location>
        <begin position="1114"/>
        <end position="1129"/>
    </location>
</feature>
<feature type="compositionally biased region" description="Acidic residues" evidence="6">
    <location>
        <begin position="460"/>
        <end position="474"/>
    </location>
</feature>
<feature type="compositionally biased region" description="Basic and acidic residues" evidence="6">
    <location>
        <begin position="1245"/>
        <end position="1268"/>
    </location>
</feature>
<dbReference type="PANTHER" id="PTHR12465:SF0">
    <property type="entry name" value="MEDIATOR OF RNA POLYMERASE II TRANSCRIPTION SUBUNIT 20"/>
    <property type="match status" value="1"/>
</dbReference>
<feature type="compositionally biased region" description="Polar residues" evidence="6">
    <location>
        <begin position="1130"/>
        <end position="1163"/>
    </location>
</feature>
<comment type="similarity">
    <text evidence="2">Belongs to the Mediator complex subunit 20 family.</text>
</comment>
<feature type="compositionally biased region" description="Polar residues" evidence="6">
    <location>
        <begin position="1013"/>
        <end position="1028"/>
    </location>
</feature>
<dbReference type="Proteomes" id="UP001283361">
    <property type="component" value="Unassembled WGS sequence"/>
</dbReference>
<feature type="compositionally biased region" description="Polar residues" evidence="6">
    <location>
        <begin position="541"/>
        <end position="550"/>
    </location>
</feature>
<feature type="compositionally biased region" description="Basic and acidic residues" evidence="6">
    <location>
        <begin position="1556"/>
        <end position="1568"/>
    </location>
</feature>
<comment type="caution">
    <text evidence="7">The sequence shown here is derived from an EMBL/GenBank/DDBJ whole genome shotgun (WGS) entry which is preliminary data.</text>
</comment>
<feature type="compositionally biased region" description="Basic and acidic residues" evidence="6">
    <location>
        <begin position="902"/>
        <end position="911"/>
    </location>
</feature>
<keyword evidence="8" id="KW-1185">Reference proteome</keyword>
<feature type="region of interest" description="Disordered" evidence="6">
    <location>
        <begin position="995"/>
        <end position="1060"/>
    </location>
</feature>
<dbReference type="GO" id="GO:0006357">
    <property type="term" value="P:regulation of transcription by RNA polymerase II"/>
    <property type="evidence" value="ECO:0007669"/>
    <property type="project" value="InterPro"/>
</dbReference>
<organism evidence="7 8">
    <name type="scientific">Elysia crispata</name>
    <name type="common">lettuce slug</name>
    <dbReference type="NCBI Taxonomy" id="231223"/>
    <lineage>
        <taxon>Eukaryota</taxon>
        <taxon>Metazoa</taxon>
        <taxon>Spiralia</taxon>
        <taxon>Lophotrochozoa</taxon>
        <taxon>Mollusca</taxon>
        <taxon>Gastropoda</taxon>
        <taxon>Heterobranchia</taxon>
        <taxon>Euthyneura</taxon>
        <taxon>Panpulmonata</taxon>
        <taxon>Sacoglossa</taxon>
        <taxon>Placobranchoidea</taxon>
        <taxon>Plakobranchidae</taxon>
        <taxon>Elysia</taxon>
    </lineage>
</organism>
<feature type="region of interest" description="Disordered" evidence="6">
    <location>
        <begin position="816"/>
        <end position="876"/>
    </location>
</feature>
<evidence type="ECO:0000313" key="8">
    <source>
        <dbReference type="Proteomes" id="UP001283361"/>
    </source>
</evidence>
<feature type="region of interest" description="Disordered" evidence="6">
    <location>
        <begin position="894"/>
        <end position="926"/>
    </location>
</feature>
<reference evidence="7" key="1">
    <citation type="journal article" date="2023" name="G3 (Bethesda)">
        <title>A reference genome for the long-term kleptoplast-retaining sea slug Elysia crispata morphotype clarki.</title>
        <authorList>
            <person name="Eastman K.E."/>
            <person name="Pendleton A.L."/>
            <person name="Shaikh M.A."/>
            <person name="Suttiyut T."/>
            <person name="Ogas R."/>
            <person name="Tomko P."/>
            <person name="Gavelis G."/>
            <person name="Widhalm J.R."/>
            <person name="Wisecaver J.H."/>
        </authorList>
    </citation>
    <scope>NUCLEOTIDE SEQUENCE</scope>
    <source>
        <strain evidence="7">ECLA1</strain>
    </source>
</reference>
<evidence type="ECO:0000256" key="3">
    <source>
        <dbReference type="ARBA" id="ARBA00019690"/>
    </source>
</evidence>
<keyword evidence="4" id="KW-0539">Nucleus</keyword>
<sequence length="1808" mass="201706">MPVFGLPSALESSLNSLIDLRPPTSWRVSGHGRQEVTVVVRWTLHVCSPSSEKTLQYEEVDKVLPTAPPEGLVSASADDLAQENFPILMGKATAAAGNRGSNKPASLSQQSRHLKLLNRGDSQSSGCFSHDNPANFQDNVWVDPEINDCFPLAKKHRRLNNIPYRLYRNPSYGSSSTSSSYRRLSALQGRAAFRGNNISSKEIEKHRSAFRAAFSVNDSPNNHVSSASSAPLGSFENNDSQDVCSINVSFKENKMENTQSGMKSSATQAKSSCIKTYQHKPLSGFQHIEADKMATFKDGNNHPCHTPKPLYANSCGGLLPRDVQNSEAIMREAVSHSPSLQNDRRYNTIQPAITENGFLDANISPEVVIDVDDLNVTCHDGADADYFHHKQHHTTHTGHKKVHTQMKTLKQIVLPGSSTRQRPQEGEYSTDEDKKLRNGIRAYLAKCGSGDSSQVEICDLVDNDNDDDDDDNDDYSYSRNKGGNPFAKRDSDEFDGKQTIREEKLENLRLDERSGVLLSTGKSHEDVHVLSPQSPPHNESRINSQHVSNHPQLSFQKEYISTLEKQFKRCFSGHASVESDEYQVNIDSKVGATTTVKNDSNRDTDRSSTPRDPIKEVEAEKDSNSPVSVTIDQHEDQGTMEEDDQRTIQASDTKQNGDSPDKILAKQDVFLDDCDGQTNPTSNGFEVKYEETSGEMINVDTDDIDNPNMTVSTSDSTYCQDELSYDSDQLPAEEEMANQEISLDRGDLQENNFEKSDAKEIARMITPDVNDLDTKDANEEEIREEESVITINVDHEGGNAKEDLPTHDMIEQEVREKLNEESEVSVEIDRADESEKEVKLDDRNSASAVTEPQHSTLINDQHPGSESSVKAINGTHTDDQCHVEVTDQCPVELSDQCPVEMSSEKEGRGESDSNSDSHYLIDLSPQKDDIDDSVHLLHKNNLGEERTIDESTESSSLIKRRESKCALKLDEGGDRIWNVNEVTETKNKVKVDINDKEVDSSESRLDRRLASVGETSFSQSDTLTTNNNEKFKKSPHRNRKRKHAHRYPSRSPSPYYSPKQTMNCAETEQVVDSPCIASTNLSNHSTRRKTKTLGRSEGVHTPPYDSPSKSTNRSSRRKTKSMKKSHRLSAHNSPNHSDNPSLYVQDHSNQTLSLTDSNPNSKNTHNKSKSDPGGDNSSKSPSLSSISRSPHEISSTWINERARHSPGKVMSDKGSRESSPSTSNTRQTNRTYDSKHSVKMSNKGHSTEEKEDRNESSFRINRTYDSKHSVKMSNKRHSTEEKEDRDESSFSVISRSPQVSLVRIEHSMHLAPKKRYRQESHDSDCPASRHYRKKDKRHSSKSPRHETLQTSPYQRHDESDELPAKDTEVHHKKRSTAHFLHCSPQHEPQALAEEADANSRNHSYPEKSPRPSHHSSSLLSEAENPDWNSTCNSSLEYSPPAQHRHFSSENEAQIISGKRSDSESPKPFTRSCVHSSAVQDLGERLGSTLEAKTPENVRESKFDTSYAASSPPCPANDSPLGFACESFEHLPEGNDVKLDDSSSDEASIRPPTPLADDSHYEADGERNGGAHPKRFAVRSIIYSFSYFERVFILKQESTLTYQIMGVSCVYSYPVPEGRSGAQVVEVLVKQVETLGGIKAGTFLVDCETYQSVMLNTPKTLHILHNSEHPASCFAILDSGATLVADTLFNGLMSNLKNYYQARKGAKIESKGQRFQLSDFILKIGSVSLAGSMKGILVEVEYCPCSFAADCWNLMKELLQSLIGSVAESPPRSLKPKMDEKYTPAITMLQYLDHFNNFRTAAAMSQPAR</sequence>
<feature type="region of interest" description="Disordered" evidence="6">
    <location>
        <begin position="521"/>
        <end position="550"/>
    </location>
</feature>
<feature type="region of interest" description="Disordered" evidence="6">
    <location>
        <begin position="593"/>
        <end position="664"/>
    </location>
</feature>
<feature type="compositionally biased region" description="Basic and acidic residues" evidence="6">
    <location>
        <begin position="487"/>
        <end position="497"/>
    </location>
</feature>
<proteinExistence type="inferred from homology"/>
<dbReference type="Pfam" id="PF08612">
    <property type="entry name" value="Med20"/>
    <property type="match status" value="1"/>
</dbReference>
<feature type="region of interest" description="Disordered" evidence="6">
    <location>
        <begin position="1533"/>
        <end position="1568"/>
    </location>
</feature>
<name>A0AAE0Z9T7_9GAST</name>
<feature type="region of interest" description="Disordered" evidence="6">
    <location>
        <begin position="698"/>
        <end position="717"/>
    </location>
</feature>
<feature type="region of interest" description="Disordered" evidence="6">
    <location>
        <begin position="1078"/>
        <end position="1293"/>
    </location>
</feature>
<feature type="compositionally biased region" description="Polar residues" evidence="6">
    <location>
        <begin position="845"/>
        <end position="870"/>
    </location>
</feature>
<feature type="region of interest" description="Disordered" evidence="6">
    <location>
        <begin position="460"/>
        <end position="497"/>
    </location>
</feature>
<evidence type="ECO:0000313" key="7">
    <source>
        <dbReference type="EMBL" id="KAK3765265.1"/>
    </source>
</evidence>
<feature type="compositionally biased region" description="Basic and acidic residues" evidence="6">
    <location>
        <begin position="1397"/>
        <end position="1409"/>
    </location>
</feature>
<dbReference type="InterPro" id="IPR013921">
    <property type="entry name" value="Mediator_Med20"/>
</dbReference>
<feature type="compositionally biased region" description="Polar residues" evidence="6">
    <location>
        <begin position="1426"/>
        <end position="1436"/>
    </location>
</feature>
<feature type="compositionally biased region" description="Polar residues" evidence="6">
    <location>
        <begin position="1217"/>
        <end position="1231"/>
    </location>
</feature>
<dbReference type="GO" id="GO:0016592">
    <property type="term" value="C:mediator complex"/>
    <property type="evidence" value="ECO:0007669"/>
    <property type="project" value="InterPro"/>
</dbReference>
<feature type="compositionally biased region" description="Basic and acidic residues" evidence="6">
    <location>
        <begin position="599"/>
        <end position="623"/>
    </location>
</feature>
<feature type="compositionally biased region" description="Basic residues" evidence="6">
    <location>
        <begin position="1329"/>
        <end position="1342"/>
    </location>
</feature>
<feature type="compositionally biased region" description="Basic and acidic residues" evidence="6">
    <location>
        <begin position="995"/>
        <end position="1009"/>
    </location>
</feature>
<feature type="compositionally biased region" description="Basic and acidic residues" evidence="6">
    <location>
        <begin position="1354"/>
        <end position="1369"/>
    </location>
</feature>
<comment type="subcellular location">
    <subcellularLocation>
        <location evidence="1">Nucleus</location>
    </subcellularLocation>
</comment>
<gene>
    <name evidence="7" type="ORF">RRG08_051886</name>
</gene>
<feature type="compositionally biased region" description="Polar residues" evidence="6">
    <location>
        <begin position="707"/>
        <end position="717"/>
    </location>
</feature>
<feature type="region of interest" description="Disordered" evidence="6">
    <location>
        <begin position="758"/>
        <end position="784"/>
    </location>
</feature>
<feature type="compositionally biased region" description="Basic and acidic residues" evidence="6">
    <location>
        <begin position="1492"/>
        <end position="1502"/>
    </location>
</feature>
<feature type="region of interest" description="Disordered" evidence="6">
    <location>
        <begin position="1308"/>
        <end position="1514"/>
    </location>
</feature>
<protein>
    <recommendedName>
        <fullName evidence="3">Mediator of RNA polymerase II transcription subunit 20</fullName>
    </recommendedName>
    <alternativeName>
        <fullName evidence="5">Mediator complex subunit 20</fullName>
    </alternativeName>
</protein>
<evidence type="ECO:0000256" key="5">
    <source>
        <dbReference type="ARBA" id="ARBA00031954"/>
    </source>
</evidence>
<evidence type="ECO:0000256" key="2">
    <source>
        <dbReference type="ARBA" id="ARBA00010743"/>
    </source>
</evidence>
<dbReference type="GO" id="GO:0003713">
    <property type="term" value="F:transcription coactivator activity"/>
    <property type="evidence" value="ECO:0007669"/>
    <property type="project" value="TreeGrafter"/>
</dbReference>
<evidence type="ECO:0000256" key="4">
    <source>
        <dbReference type="ARBA" id="ARBA00023242"/>
    </source>
</evidence>
<dbReference type="PANTHER" id="PTHR12465">
    <property type="entry name" value="UBIQUITIN SPECIFIC PROTEASE HOMOLOG 49"/>
    <property type="match status" value="1"/>
</dbReference>
<feature type="compositionally biased region" description="Low complexity" evidence="6">
    <location>
        <begin position="1177"/>
        <end position="1195"/>
    </location>
</feature>
<dbReference type="EMBL" id="JAWDGP010004327">
    <property type="protein sequence ID" value="KAK3765265.1"/>
    <property type="molecule type" value="Genomic_DNA"/>
</dbReference>
<feature type="compositionally biased region" description="Basic and acidic residues" evidence="6">
    <location>
        <begin position="827"/>
        <end position="844"/>
    </location>
</feature>
<feature type="compositionally biased region" description="Basic and acidic residues" evidence="6">
    <location>
        <begin position="1277"/>
        <end position="1288"/>
    </location>
</feature>
<feature type="region of interest" description="Disordered" evidence="6">
    <location>
        <begin position="414"/>
        <end position="433"/>
    </location>
</feature>
<feature type="compositionally biased region" description="Polar residues" evidence="6">
    <location>
        <begin position="647"/>
        <end position="658"/>
    </location>
</feature>
<evidence type="ECO:0000256" key="6">
    <source>
        <dbReference type="SAM" id="MobiDB-lite"/>
    </source>
</evidence>
<feature type="compositionally biased region" description="Low complexity" evidence="6">
    <location>
        <begin position="1049"/>
        <end position="1058"/>
    </location>
</feature>
<evidence type="ECO:0000256" key="1">
    <source>
        <dbReference type="ARBA" id="ARBA00004123"/>
    </source>
</evidence>